<dbReference type="GeneID" id="7052224"/>
<dbReference type="SUPFAM" id="SSF52540">
    <property type="entry name" value="P-loop containing nucleoside triphosphate hydrolases"/>
    <property type="match status" value="1"/>
</dbReference>
<dbReference type="GO" id="GO:0044206">
    <property type="term" value="P:UMP salvage"/>
    <property type="evidence" value="ECO:0007669"/>
    <property type="project" value="UniProtKB-UniPathway"/>
</dbReference>
<name>B6K4Z3_SCHJY</name>
<dbReference type="Pfam" id="PF14681">
    <property type="entry name" value="UPRTase"/>
    <property type="match status" value="1"/>
</dbReference>
<comment type="catalytic activity">
    <reaction evidence="5">
        <text>cytidine + ATP = CMP + ADP + H(+)</text>
        <dbReference type="Rhea" id="RHEA:24674"/>
        <dbReference type="ChEBI" id="CHEBI:15378"/>
        <dbReference type="ChEBI" id="CHEBI:17562"/>
        <dbReference type="ChEBI" id="CHEBI:30616"/>
        <dbReference type="ChEBI" id="CHEBI:60377"/>
        <dbReference type="ChEBI" id="CHEBI:456216"/>
        <dbReference type="EC" id="2.7.1.48"/>
    </reaction>
</comment>
<dbReference type="OrthoDB" id="738517at2759"/>
<dbReference type="Gene3D" id="3.40.50.2020">
    <property type="match status" value="1"/>
</dbReference>
<evidence type="ECO:0000256" key="5">
    <source>
        <dbReference type="RuleBase" id="RU003825"/>
    </source>
</evidence>
<feature type="domain" description="AAA+ ATPase" evidence="6">
    <location>
        <begin position="23"/>
        <end position="174"/>
    </location>
</feature>
<dbReference type="InterPro" id="IPR000836">
    <property type="entry name" value="PRTase_dom"/>
</dbReference>
<keyword evidence="9" id="KW-1185">Reference proteome</keyword>
<dbReference type="GO" id="GO:0008655">
    <property type="term" value="P:pyrimidine-containing compound salvage"/>
    <property type="evidence" value="ECO:0000318"/>
    <property type="project" value="GO_Central"/>
</dbReference>
<sequence>MSSMTSLSSMSTNAVTYQPPWRRIRFVGIAGPSGSGKTSVAQSIVKSLNQPNVVILSLDSFYKPLTPEQRQQALQNNYDFDKPESIDWDLLYEKLVEIKAGRKVEIPVYSFIEHNRLNETITVYGASIIIVEGIFALFNENIRSLFDVSIFLDTDPDVCLSRRLSRDITYRGRDILGVLQQYSRFVKPSYDTYVRTQAKYTDIIVPRGRDNKTALNMVYNYIIRTLSHQSSGHMRNLSTLQAMAPTINDITLNIIELRKTPELEAIKTILLDKSTDSDSVQFYLSRIGSMLMSLMSDCLAFEETEVTLHSGSKWTGLKLAKQICGVSILRSGGTLEAALLRQYTDVRMGKILVQIHGETGEPSLKFYKFPHGIAAMDVVLMAAALRDEANVLMALQVLVDFGVPQESIILVVYVSLVESIKTLSLVFPKITIVTAFVEPSAERCFSMLDIEGVYFGC</sequence>
<dbReference type="EC" id="2.7.1.48" evidence="5"/>
<evidence type="ECO:0000313" key="7">
    <source>
        <dbReference type="EMBL" id="EEB08550.2"/>
    </source>
</evidence>
<dbReference type="InterPro" id="IPR006083">
    <property type="entry name" value="PRK/URK"/>
</dbReference>
<keyword evidence="3 5" id="KW-0547">Nucleotide-binding</keyword>
<dbReference type="UniPathway" id="UPA00574">
    <property type="reaction ID" value="UER00637"/>
</dbReference>
<evidence type="ECO:0000256" key="2">
    <source>
        <dbReference type="ARBA" id="ARBA00022679"/>
    </source>
</evidence>
<dbReference type="GO" id="GO:0044211">
    <property type="term" value="P:CTP salvage"/>
    <property type="evidence" value="ECO:0007669"/>
    <property type="project" value="UniProtKB-UniPathway"/>
</dbReference>
<dbReference type="InterPro" id="IPR029057">
    <property type="entry name" value="PRTase-like"/>
</dbReference>
<dbReference type="STRING" id="402676.B6K4Z3"/>
<dbReference type="InterPro" id="IPR000764">
    <property type="entry name" value="Uridine_kinase-like"/>
</dbReference>
<comment type="catalytic activity">
    <reaction evidence="5">
        <text>uridine + ATP = UMP + ADP + H(+)</text>
        <dbReference type="Rhea" id="RHEA:16825"/>
        <dbReference type="ChEBI" id="CHEBI:15378"/>
        <dbReference type="ChEBI" id="CHEBI:16704"/>
        <dbReference type="ChEBI" id="CHEBI:30616"/>
        <dbReference type="ChEBI" id="CHEBI:57865"/>
        <dbReference type="ChEBI" id="CHEBI:456216"/>
        <dbReference type="EC" id="2.7.1.48"/>
    </reaction>
</comment>
<dbReference type="HOGENOM" id="CLU_021278_0_0_1"/>
<keyword evidence="7" id="KW-0328">Glycosyltransferase</keyword>
<dbReference type="GO" id="GO:0043771">
    <property type="term" value="F:cytidine kinase activity"/>
    <property type="evidence" value="ECO:0007669"/>
    <property type="project" value="RHEA"/>
</dbReference>
<organism evidence="7 9">
    <name type="scientific">Schizosaccharomyces japonicus (strain yFS275 / FY16936)</name>
    <name type="common">Fission yeast</name>
    <dbReference type="NCBI Taxonomy" id="402676"/>
    <lineage>
        <taxon>Eukaryota</taxon>
        <taxon>Fungi</taxon>
        <taxon>Dikarya</taxon>
        <taxon>Ascomycota</taxon>
        <taxon>Taphrinomycotina</taxon>
        <taxon>Schizosaccharomycetes</taxon>
        <taxon>Schizosaccharomycetales</taxon>
        <taxon>Schizosaccharomycetaceae</taxon>
        <taxon>Schizosaccharomyces</taxon>
    </lineage>
</organism>
<dbReference type="VEuPathDB" id="FungiDB:SJAG_03708"/>
<dbReference type="PANTHER" id="PTHR10285">
    <property type="entry name" value="URIDINE KINASE"/>
    <property type="match status" value="1"/>
</dbReference>
<accession>B6K4Z3</accession>
<dbReference type="JaponicusDB" id="SJAG_03708">
    <property type="gene designation" value="urk1"/>
</dbReference>
<dbReference type="AlphaFoldDB" id="B6K4Z3"/>
<evidence type="ECO:0000259" key="6">
    <source>
        <dbReference type="SMART" id="SM00382"/>
    </source>
</evidence>
<comment type="similarity">
    <text evidence="5">Belongs to the uridine kinase family.</text>
</comment>
<dbReference type="InterPro" id="IPR003593">
    <property type="entry name" value="AAA+_ATPase"/>
</dbReference>
<dbReference type="Gene3D" id="3.40.50.300">
    <property type="entry name" value="P-loop containing nucleotide triphosphate hydrolases"/>
    <property type="match status" value="1"/>
</dbReference>
<dbReference type="NCBIfam" id="TIGR00235">
    <property type="entry name" value="udk"/>
    <property type="match status" value="1"/>
</dbReference>
<evidence type="ECO:0000256" key="3">
    <source>
        <dbReference type="ARBA" id="ARBA00022741"/>
    </source>
</evidence>
<dbReference type="Proteomes" id="UP000001744">
    <property type="component" value="Unassembled WGS sequence"/>
</dbReference>
<dbReference type="GO" id="GO:0005737">
    <property type="term" value="C:cytoplasm"/>
    <property type="evidence" value="ECO:0000318"/>
    <property type="project" value="GO_Central"/>
</dbReference>
<dbReference type="NCBIfam" id="NF004018">
    <property type="entry name" value="PRK05480.1"/>
    <property type="match status" value="1"/>
</dbReference>
<reference evidence="7 9" key="1">
    <citation type="journal article" date="2011" name="Science">
        <title>Comparative functional genomics of the fission yeasts.</title>
        <authorList>
            <person name="Rhind N."/>
            <person name="Chen Z."/>
            <person name="Yassour M."/>
            <person name="Thompson D.A."/>
            <person name="Haas B.J."/>
            <person name="Habib N."/>
            <person name="Wapinski I."/>
            <person name="Roy S."/>
            <person name="Lin M.F."/>
            <person name="Heiman D.I."/>
            <person name="Young S.K."/>
            <person name="Furuya K."/>
            <person name="Guo Y."/>
            <person name="Pidoux A."/>
            <person name="Chen H.M."/>
            <person name="Robbertse B."/>
            <person name="Goldberg J.M."/>
            <person name="Aoki K."/>
            <person name="Bayne E.H."/>
            <person name="Berlin A.M."/>
            <person name="Desjardins C.A."/>
            <person name="Dobbs E."/>
            <person name="Dukaj L."/>
            <person name="Fan L."/>
            <person name="FitzGerald M.G."/>
            <person name="French C."/>
            <person name="Gujja S."/>
            <person name="Hansen K."/>
            <person name="Keifenheim D."/>
            <person name="Levin J.Z."/>
            <person name="Mosher R.A."/>
            <person name="Mueller C.A."/>
            <person name="Pfiffner J."/>
            <person name="Priest M."/>
            <person name="Russ C."/>
            <person name="Smialowska A."/>
            <person name="Swoboda P."/>
            <person name="Sykes S.M."/>
            <person name="Vaughn M."/>
            <person name="Vengrova S."/>
            <person name="Yoder R."/>
            <person name="Zeng Q."/>
            <person name="Allshire R."/>
            <person name="Baulcombe D."/>
            <person name="Birren B.W."/>
            <person name="Brown W."/>
            <person name="Ekwall K."/>
            <person name="Kellis M."/>
            <person name="Leatherwood J."/>
            <person name="Levin H."/>
            <person name="Margalit H."/>
            <person name="Martienssen R."/>
            <person name="Nieduszynski C.A."/>
            <person name="Spatafora J.W."/>
            <person name="Friedman N."/>
            <person name="Dalgaard J.Z."/>
            <person name="Baumann P."/>
            <person name="Niki H."/>
            <person name="Regev A."/>
            <person name="Nusbaum C."/>
        </authorList>
    </citation>
    <scope>NUCLEOTIDE SEQUENCE [LARGE SCALE GENOMIC DNA]</scope>
    <source>
        <strain evidence="9">yFS275 / FY16936</strain>
    </source>
</reference>
<comment type="pathway">
    <text evidence="1 5">Pyrimidine metabolism; UMP biosynthesis via salvage pathway; UMP from uridine: step 1/1.</text>
</comment>
<keyword evidence="2 5" id="KW-0808">Transferase</keyword>
<protein>
    <recommendedName>
        <fullName evidence="5">Uridine kinase</fullName>
        <ecNumber evidence="5">2.7.1.48</ecNumber>
    </recommendedName>
</protein>
<dbReference type="OMA" id="EPQLHCE"/>
<dbReference type="eggNOG" id="KOG4203">
    <property type="taxonomic scope" value="Eukaryota"/>
</dbReference>
<keyword evidence="5" id="KW-0067">ATP-binding</keyword>
<dbReference type="PRINTS" id="PR00988">
    <property type="entry name" value="URIDINKINASE"/>
</dbReference>
<evidence type="ECO:0000313" key="9">
    <source>
        <dbReference type="Proteomes" id="UP000001744"/>
    </source>
</evidence>
<dbReference type="GO" id="GO:0016757">
    <property type="term" value="F:glycosyltransferase activity"/>
    <property type="evidence" value="ECO:0007669"/>
    <property type="project" value="UniProtKB-KW"/>
</dbReference>
<dbReference type="InterPro" id="IPR027417">
    <property type="entry name" value="P-loop_NTPase"/>
</dbReference>
<dbReference type="SUPFAM" id="SSF53271">
    <property type="entry name" value="PRTase-like"/>
    <property type="match status" value="1"/>
</dbReference>
<evidence type="ECO:0000256" key="1">
    <source>
        <dbReference type="ARBA" id="ARBA00004690"/>
    </source>
</evidence>
<dbReference type="RefSeq" id="XP_002174843.2">
    <property type="nucleotide sequence ID" value="XM_002174807.2"/>
</dbReference>
<evidence type="ECO:0000256" key="4">
    <source>
        <dbReference type="ARBA" id="ARBA00022777"/>
    </source>
</evidence>
<dbReference type="GO" id="GO:0004849">
    <property type="term" value="F:uridine kinase activity"/>
    <property type="evidence" value="ECO:0000318"/>
    <property type="project" value="GO_Central"/>
</dbReference>
<dbReference type="EMBL" id="KE651167">
    <property type="protein sequence ID" value="EEB08550.2"/>
    <property type="molecule type" value="Genomic_DNA"/>
</dbReference>
<dbReference type="GO" id="GO:0005524">
    <property type="term" value="F:ATP binding"/>
    <property type="evidence" value="ECO:0007669"/>
    <property type="project" value="UniProtKB-KW"/>
</dbReference>
<comment type="pathway">
    <text evidence="5">Pyrimidine metabolism; CTP biosynthesis via salvage pathway; CTP from cytidine: step 1/3.</text>
</comment>
<dbReference type="Pfam" id="PF00485">
    <property type="entry name" value="PRK"/>
    <property type="match status" value="1"/>
</dbReference>
<dbReference type="CDD" id="cd02023">
    <property type="entry name" value="UMPK"/>
    <property type="match status" value="1"/>
</dbReference>
<dbReference type="FunFam" id="3.40.50.300:FF:002070">
    <property type="entry name" value="Uridine kinase"/>
    <property type="match status" value="1"/>
</dbReference>
<gene>
    <name evidence="8" type="primary">urk1</name>
    <name evidence="7" type="ORF">SJAG_03708</name>
</gene>
<evidence type="ECO:0000313" key="8">
    <source>
        <dbReference type="JaponicusDB" id="SJAG_03708"/>
    </source>
</evidence>
<dbReference type="SMART" id="SM00382">
    <property type="entry name" value="AAA"/>
    <property type="match status" value="1"/>
</dbReference>
<keyword evidence="4 5" id="KW-0418">Kinase</keyword>
<proteinExistence type="inferred from homology"/>
<dbReference type="UniPathway" id="UPA00579">
    <property type="reaction ID" value="UER00640"/>
</dbReference>